<dbReference type="SUPFAM" id="SSF52172">
    <property type="entry name" value="CheY-like"/>
    <property type="match status" value="1"/>
</dbReference>
<dbReference type="GeneID" id="110762142"/>
<feature type="domain" description="Histidine kinase" evidence="10">
    <location>
        <begin position="187"/>
        <end position="456"/>
    </location>
</feature>
<keyword evidence="6" id="KW-0675">Receptor</keyword>
<dbReference type="InterPro" id="IPR011006">
    <property type="entry name" value="CheY-like_superfamily"/>
</dbReference>
<organism evidence="12 13">
    <name type="scientific">Prunus avium</name>
    <name type="common">Cherry</name>
    <name type="synonym">Cerasus avium</name>
    <dbReference type="NCBI Taxonomy" id="42229"/>
    <lineage>
        <taxon>Eukaryota</taxon>
        <taxon>Viridiplantae</taxon>
        <taxon>Streptophyta</taxon>
        <taxon>Embryophyta</taxon>
        <taxon>Tracheophyta</taxon>
        <taxon>Spermatophyta</taxon>
        <taxon>Magnoliopsida</taxon>
        <taxon>eudicotyledons</taxon>
        <taxon>Gunneridae</taxon>
        <taxon>Pentapetalae</taxon>
        <taxon>rosids</taxon>
        <taxon>fabids</taxon>
        <taxon>Rosales</taxon>
        <taxon>Rosaceae</taxon>
        <taxon>Amygdaloideae</taxon>
        <taxon>Amygdaleae</taxon>
        <taxon>Prunus</taxon>
    </lineage>
</organism>
<comment type="subcellular location">
    <subcellularLocation>
        <location evidence="2">Endoplasmic reticulum membrane</location>
        <topology evidence="2">Multi-pass membrane protein</topology>
    </subcellularLocation>
</comment>
<evidence type="ECO:0000256" key="4">
    <source>
        <dbReference type="ARBA" id="ARBA00022553"/>
    </source>
</evidence>
<dbReference type="PROSITE" id="PS50109">
    <property type="entry name" value="HIS_KIN"/>
    <property type="match status" value="1"/>
</dbReference>
<dbReference type="InterPro" id="IPR003594">
    <property type="entry name" value="HATPase_dom"/>
</dbReference>
<keyword evidence="5" id="KW-0256">Endoplasmic reticulum</keyword>
<dbReference type="SUPFAM" id="SSF55874">
    <property type="entry name" value="ATPase domain of HSP90 chaperone/DNA topoisomerase II/histidine kinase"/>
    <property type="match status" value="1"/>
</dbReference>
<dbReference type="Gene3D" id="3.40.50.2300">
    <property type="match status" value="1"/>
</dbReference>
<feature type="region of interest" description="Disordered" evidence="8">
    <location>
        <begin position="726"/>
        <end position="772"/>
    </location>
</feature>
<feature type="transmembrane region" description="Helical" evidence="9">
    <location>
        <begin position="127"/>
        <end position="151"/>
    </location>
</feature>
<feature type="domain" description="Response regulatory" evidence="11">
    <location>
        <begin position="774"/>
        <end position="899"/>
    </location>
</feature>
<dbReference type="EC" id="2.7.13.3" evidence="3"/>
<dbReference type="InterPro" id="IPR050956">
    <property type="entry name" value="2C_system_His_kinase"/>
</dbReference>
<gene>
    <name evidence="13" type="primary">LOC110762142</name>
</gene>
<keyword evidence="4 7" id="KW-0597">Phosphoprotein</keyword>
<dbReference type="AlphaFoldDB" id="A0A6P5T1U2"/>
<dbReference type="InterPro" id="IPR004358">
    <property type="entry name" value="Sig_transdc_His_kin-like_C"/>
</dbReference>
<evidence type="ECO:0000259" key="10">
    <source>
        <dbReference type="PROSITE" id="PS50109"/>
    </source>
</evidence>
<comment type="catalytic activity">
    <reaction evidence="1">
        <text>ATP + protein L-histidine = ADP + protein N-phospho-L-histidine.</text>
        <dbReference type="EC" id="2.7.13.3"/>
    </reaction>
</comment>
<dbReference type="InterPro" id="IPR003661">
    <property type="entry name" value="HisK_dim/P_dom"/>
</dbReference>
<reference evidence="13" key="1">
    <citation type="submission" date="2025-08" db="UniProtKB">
        <authorList>
            <consortium name="RefSeq"/>
        </authorList>
    </citation>
    <scope>IDENTIFICATION</scope>
</reference>
<dbReference type="KEGG" id="pavi:110762142"/>
<dbReference type="CDD" id="cd17546">
    <property type="entry name" value="REC_hyHK_CKI1_RcsC-like"/>
    <property type="match status" value="1"/>
</dbReference>
<dbReference type="InterPro" id="IPR036097">
    <property type="entry name" value="HisK_dim/P_sf"/>
</dbReference>
<keyword evidence="9" id="KW-1133">Transmembrane helix</keyword>
<evidence type="ECO:0000313" key="13">
    <source>
        <dbReference type="RefSeq" id="XP_021820436.1"/>
    </source>
</evidence>
<dbReference type="PRINTS" id="PR00344">
    <property type="entry name" value="BCTRLSENSOR"/>
</dbReference>
<dbReference type="SMART" id="SM00387">
    <property type="entry name" value="HATPase_c"/>
    <property type="match status" value="1"/>
</dbReference>
<evidence type="ECO:0000256" key="1">
    <source>
        <dbReference type="ARBA" id="ARBA00000085"/>
    </source>
</evidence>
<keyword evidence="9" id="KW-0812">Transmembrane</keyword>
<sequence length="902" mass="100437">MPYRETQHSFQPCNPASFPLQFQDLQVSNDIVRSQAMNLMIDKPHTASNVDQTGDGIWNHGYVMLSLLSPPYVRMYYRVDAIVNMVIGMLVLSGLLIGIIKHIEHNVLAFAYTESGLVRFVHKNSKVAFTLLLVMIAIMGVFSVSCIFVMLSAGKREMLLCATLIKQMEATHQAERKSMRKSLAFASASHDVRAALTGITGLIQISYDEVARGSELETNLRQMEDCTKDLLGILNSILDTSKIEAGKMQLVEEEFDVAQLLEDVVDLYHPAGLKQGIDVVLDPYDGSLMKFARVKGDGGRLKQILCNLLSNAVKFTSEGHVTVRAWVEKPDFKNSIVANSDRSGAVLKNLLCFLSNKKNSQDDDMEVMNGVQQDPNCLEFIFEVDDTGKGIPKEKQEAVFENYVQVKETALGKGGTGLGLGIVQSLVRLMHGEIRIVDKEIGERGTCFRFNVLLSNVCENVYKDRRKEEDLELGIAAIHSASTPGTPGLTARAPSPKAEGSNIVLLIKNEERRRMVYKFMESIGIKAWVVEQWEQLRPTLKKIKHKGKGYYSHHNSSSGISDLGLQDCLSKSTSCNSSFRLKEVHPLMGAMDGTENIISLFKKNSTNLRGTSSCFTLLVIDTTAGPFEELCNIVAEFQKSLQNAWCKVVWLANPLIQSNINFDSLDPDDVIKHKALHGTRLYEVVRLLPEYGGALPKRLAGTFDVGKVSRAPSSSRYQFHTDREFETLSSPTQNHKSHNVSSKAGDLPVDHGRPLPHRETEGPDKPSRPLGGKKFLVAEDQKALAHIAMKTLTHWGATVKLCGNGGEALDLVRNDLVTHRKHGYDYILMDCQMPIMDGFEAAREIRKEEKSYDVHIPIIALTSHEQGEETGRMIEAGMDHHLTKPLKLDRLLETIRYIDSNS</sequence>
<dbReference type="GO" id="GO:0005789">
    <property type="term" value="C:endoplasmic reticulum membrane"/>
    <property type="evidence" value="ECO:0007669"/>
    <property type="project" value="UniProtKB-SubCell"/>
</dbReference>
<dbReference type="PROSITE" id="PS50110">
    <property type="entry name" value="RESPONSE_REGULATORY"/>
    <property type="match status" value="1"/>
</dbReference>
<keyword evidence="9" id="KW-0472">Membrane</keyword>
<dbReference type="InterPro" id="IPR005467">
    <property type="entry name" value="His_kinase_dom"/>
</dbReference>
<dbReference type="Gene3D" id="1.10.287.130">
    <property type="match status" value="1"/>
</dbReference>
<dbReference type="CDD" id="cd00082">
    <property type="entry name" value="HisKA"/>
    <property type="match status" value="1"/>
</dbReference>
<dbReference type="SUPFAM" id="SSF47384">
    <property type="entry name" value="Homodimeric domain of signal transducing histidine kinase"/>
    <property type="match status" value="1"/>
</dbReference>
<proteinExistence type="predicted"/>
<evidence type="ECO:0000256" key="5">
    <source>
        <dbReference type="ARBA" id="ARBA00022824"/>
    </source>
</evidence>
<keyword evidence="12" id="KW-1185">Reference proteome</keyword>
<evidence type="ECO:0000256" key="6">
    <source>
        <dbReference type="ARBA" id="ARBA00023170"/>
    </source>
</evidence>
<dbReference type="Gene3D" id="3.30.565.10">
    <property type="entry name" value="Histidine kinase-like ATPase, C-terminal domain"/>
    <property type="match status" value="1"/>
</dbReference>
<dbReference type="SMART" id="SM00388">
    <property type="entry name" value="HisKA"/>
    <property type="match status" value="1"/>
</dbReference>
<dbReference type="InterPro" id="IPR001789">
    <property type="entry name" value="Sig_transdc_resp-reg_receiver"/>
</dbReference>
<dbReference type="SMART" id="SM00448">
    <property type="entry name" value="REC"/>
    <property type="match status" value="1"/>
</dbReference>
<dbReference type="Proteomes" id="UP000515124">
    <property type="component" value="Unplaced"/>
</dbReference>
<evidence type="ECO:0000256" key="3">
    <source>
        <dbReference type="ARBA" id="ARBA00012438"/>
    </source>
</evidence>
<dbReference type="GO" id="GO:0000155">
    <property type="term" value="F:phosphorelay sensor kinase activity"/>
    <property type="evidence" value="ECO:0007669"/>
    <property type="project" value="InterPro"/>
</dbReference>
<feature type="modified residue" description="4-aspartylphosphate" evidence="7">
    <location>
        <position position="830"/>
    </location>
</feature>
<feature type="compositionally biased region" description="Polar residues" evidence="8">
    <location>
        <begin position="727"/>
        <end position="742"/>
    </location>
</feature>
<dbReference type="PANTHER" id="PTHR43719:SF75">
    <property type="entry name" value="HISTIDINE KINASE CKI1"/>
    <property type="match status" value="1"/>
</dbReference>
<name>A0A6P5T1U2_PRUAV</name>
<dbReference type="InterPro" id="IPR036890">
    <property type="entry name" value="HATPase_C_sf"/>
</dbReference>
<dbReference type="PANTHER" id="PTHR43719">
    <property type="entry name" value="TWO-COMPONENT HISTIDINE KINASE"/>
    <property type="match status" value="1"/>
</dbReference>
<accession>A0A6P5T1U2</accession>
<feature type="transmembrane region" description="Helical" evidence="9">
    <location>
        <begin position="81"/>
        <end position="100"/>
    </location>
</feature>
<evidence type="ECO:0000259" key="11">
    <source>
        <dbReference type="PROSITE" id="PS50110"/>
    </source>
</evidence>
<evidence type="ECO:0000256" key="7">
    <source>
        <dbReference type="PROSITE-ProRule" id="PRU00169"/>
    </source>
</evidence>
<dbReference type="RefSeq" id="XP_021820436.1">
    <property type="nucleotide sequence ID" value="XM_021964744.1"/>
</dbReference>
<evidence type="ECO:0000313" key="12">
    <source>
        <dbReference type="Proteomes" id="UP000515124"/>
    </source>
</evidence>
<protein>
    <recommendedName>
        <fullName evidence="3">histidine kinase</fullName>
        <ecNumber evidence="3">2.7.13.3</ecNumber>
    </recommendedName>
</protein>
<feature type="compositionally biased region" description="Basic and acidic residues" evidence="8">
    <location>
        <begin position="748"/>
        <end position="767"/>
    </location>
</feature>
<evidence type="ECO:0000256" key="8">
    <source>
        <dbReference type="SAM" id="MobiDB-lite"/>
    </source>
</evidence>
<evidence type="ECO:0000256" key="9">
    <source>
        <dbReference type="SAM" id="Phobius"/>
    </source>
</evidence>
<evidence type="ECO:0000256" key="2">
    <source>
        <dbReference type="ARBA" id="ARBA00004477"/>
    </source>
</evidence>
<dbReference type="Pfam" id="PF00512">
    <property type="entry name" value="HisKA"/>
    <property type="match status" value="1"/>
</dbReference>
<dbReference type="Pfam" id="PF02518">
    <property type="entry name" value="HATPase_c"/>
    <property type="match status" value="1"/>
</dbReference>
<dbReference type="Pfam" id="PF00072">
    <property type="entry name" value="Response_reg"/>
    <property type="match status" value="1"/>
</dbReference>